<dbReference type="RefSeq" id="XP_004333052.1">
    <property type="nucleotide sequence ID" value="XM_004333004.1"/>
</dbReference>
<dbReference type="KEGG" id="acan:ACA1_048390"/>
<dbReference type="CDD" id="cd04371">
    <property type="entry name" value="DEP"/>
    <property type="match status" value="2"/>
</dbReference>
<keyword evidence="3" id="KW-1185">Reference proteome</keyword>
<dbReference type="EMBL" id="KB008164">
    <property type="protein sequence ID" value="ELR11039.1"/>
    <property type="molecule type" value="Genomic_DNA"/>
</dbReference>
<protein>
    <submittedName>
        <fullName evidence="2">Domain found in dishevelled, egl10, and pleckstrin domain containing protein</fullName>
    </submittedName>
</protein>
<dbReference type="GeneID" id="14911437"/>
<dbReference type="Pfam" id="PF00610">
    <property type="entry name" value="DEP"/>
    <property type="match status" value="2"/>
</dbReference>
<dbReference type="GO" id="GO:0035556">
    <property type="term" value="P:intracellular signal transduction"/>
    <property type="evidence" value="ECO:0007669"/>
    <property type="project" value="InterPro"/>
</dbReference>
<organism evidence="2 3">
    <name type="scientific">Acanthamoeba castellanii (strain ATCC 30010 / Neff)</name>
    <dbReference type="NCBI Taxonomy" id="1257118"/>
    <lineage>
        <taxon>Eukaryota</taxon>
        <taxon>Amoebozoa</taxon>
        <taxon>Discosea</taxon>
        <taxon>Longamoebia</taxon>
        <taxon>Centramoebida</taxon>
        <taxon>Acanthamoebidae</taxon>
        <taxon>Acanthamoeba</taxon>
    </lineage>
</organism>
<dbReference type="PANTHER" id="PTHR34386:SF1">
    <property type="entry name" value="GLUTAREDOXIN-LIKE PROTEIN NRDH"/>
    <property type="match status" value="1"/>
</dbReference>
<dbReference type="GO" id="GO:0009055">
    <property type="term" value="F:electron transfer activity"/>
    <property type="evidence" value="ECO:0007669"/>
    <property type="project" value="TreeGrafter"/>
</dbReference>
<dbReference type="PROSITE" id="PS50186">
    <property type="entry name" value="DEP"/>
    <property type="match status" value="2"/>
</dbReference>
<name>L8GDW4_ACACF</name>
<dbReference type="InterPro" id="IPR000591">
    <property type="entry name" value="DEP_dom"/>
</dbReference>
<dbReference type="VEuPathDB" id="AmoebaDB:ACA1_048390"/>
<dbReference type="InterPro" id="IPR036390">
    <property type="entry name" value="WH_DNA-bd_sf"/>
</dbReference>
<dbReference type="GO" id="GO:0045454">
    <property type="term" value="P:cell redox homeostasis"/>
    <property type="evidence" value="ECO:0007669"/>
    <property type="project" value="TreeGrafter"/>
</dbReference>
<evidence type="ECO:0000313" key="2">
    <source>
        <dbReference type="EMBL" id="ELR11039.1"/>
    </source>
</evidence>
<dbReference type="InterPro" id="IPR036388">
    <property type="entry name" value="WH-like_DNA-bd_sf"/>
</dbReference>
<feature type="domain" description="DEP" evidence="1">
    <location>
        <begin position="19"/>
        <end position="76"/>
    </location>
</feature>
<dbReference type="Gene3D" id="1.10.10.10">
    <property type="entry name" value="Winged helix-like DNA-binding domain superfamily/Winged helix DNA-binding domain"/>
    <property type="match status" value="2"/>
</dbReference>
<dbReference type="STRING" id="1257118.L8GDW4"/>
<accession>L8GDW4</accession>
<dbReference type="PANTHER" id="PTHR34386">
    <property type="entry name" value="GLUTAREDOXIN"/>
    <property type="match status" value="1"/>
</dbReference>
<dbReference type="OrthoDB" id="5977487at2759"/>
<evidence type="ECO:0000313" key="3">
    <source>
        <dbReference type="Proteomes" id="UP000011083"/>
    </source>
</evidence>
<dbReference type="AlphaFoldDB" id="L8GDW4"/>
<dbReference type="InterPro" id="IPR051548">
    <property type="entry name" value="Grx-like_ET"/>
</dbReference>
<sequence length="221" mass="25078">MICTAHTRERITTKQKLRTHKNCFVGSEFVDWLVVNRRAKTRAEGASLAQQMFLQKLISSDSQFEDKKGLYRFFGGDGNFSPVSSPTVAPHEPFPEDDGDDELDQLYPYMVAEIEAKSRKDFENKTHKNCFVATQAVDWLMKNRHRAMTNDQALELAEKLRQKGYIKWVGRKTKKISISGPMSSPQAVAAATAVAGPPFEDDDSYYVFEKKSTNRSSKRGK</sequence>
<proteinExistence type="predicted"/>
<dbReference type="SMART" id="SM00049">
    <property type="entry name" value="DEP"/>
    <property type="match status" value="2"/>
</dbReference>
<reference evidence="2 3" key="1">
    <citation type="journal article" date="2013" name="Genome Biol.">
        <title>Genome of Acanthamoeba castellanii highlights extensive lateral gene transfer and early evolution of tyrosine kinase signaling.</title>
        <authorList>
            <person name="Clarke M."/>
            <person name="Lohan A.J."/>
            <person name="Liu B."/>
            <person name="Lagkouvardos I."/>
            <person name="Roy S."/>
            <person name="Zafar N."/>
            <person name="Bertelli C."/>
            <person name="Schilde C."/>
            <person name="Kianianmomeni A."/>
            <person name="Burglin T.R."/>
            <person name="Frech C."/>
            <person name="Turcotte B."/>
            <person name="Kopec K.O."/>
            <person name="Synnott J.M."/>
            <person name="Choo C."/>
            <person name="Paponov I."/>
            <person name="Finkler A."/>
            <person name="Soon Heng Tan C."/>
            <person name="Hutchins A.P."/>
            <person name="Weinmeier T."/>
            <person name="Rattei T."/>
            <person name="Chu J.S."/>
            <person name="Gimenez G."/>
            <person name="Irimia M."/>
            <person name="Rigden D.J."/>
            <person name="Fitzpatrick D.A."/>
            <person name="Lorenzo-Morales J."/>
            <person name="Bateman A."/>
            <person name="Chiu C.H."/>
            <person name="Tang P."/>
            <person name="Hegemann P."/>
            <person name="Fromm H."/>
            <person name="Raoult D."/>
            <person name="Greub G."/>
            <person name="Miranda-Saavedra D."/>
            <person name="Chen N."/>
            <person name="Nash P."/>
            <person name="Ginger M.L."/>
            <person name="Horn M."/>
            <person name="Schaap P."/>
            <person name="Caler L."/>
            <person name="Loftus B."/>
        </authorList>
    </citation>
    <scope>NUCLEOTIDE SEQUENCE [LARGE SCALE GENOMIC DNA]</scope>
    <source>
        <strain evidence="2 3">Neff</strain>
    </source>
</reference>
<feature type="domain" description="DEP" evidence="1">
    <location>
        <begin position="110"/>
        <end position="210"/>
    </location>
</feature>
<dbReference type="Proteomes" id="UP000011083">
    <property type="component" value="Unassembled WGS sequence"/>
</dbReference>
<gene>
    <name evidence="2" type="ORF">ACA1_048390</name>
</gene>
<evidence type="ECO:0000259" key="1">
    <source>
        <dbReference type="PROSITE" id="PS50186"/>
    </source>
</evidence>
<dbReference type="SUPFAM" id="SSF46785">
    <property type="entry name" value="Winged helix' DNA-binding domain"/>
    <property type="match status" value="2"/>
</dbReference>